<dbReference type="EMBL" id="MLFT02000011">
    <property type="protein sequence ID" value="PHT35254.1"/>
    <property type="molecule type" value="Genomic_DNA"/>
</dbReference>
<name>A0A2G2VQJ9_CAPBA</name>
<reference evidence="7 8" key="1">
    <citation type="journal article" date="2017" name="Genome Biol.">
        <title>New reference genome sequences of hot pepper reveal the massive evolution of plant disease-resistance genes by retroduplication.</title>
        <authorList>
            <person name="Kim S."/>
            <person name="Park J."/>
            <person name="Yeom S.I."/>
            <person name="Kim Y.M."/>
            <person name="Seo E."/>
            <person name="Kim K.T."/>
            <person name="Kim M.S."/>
            <person name="Lee J.M."/>
            <person name="Cheong K."/>
            <person name="Shin H.S."/>
            <person name="Kim S.B."/>
            <person name="Han K."/>
            <person name="Lee J."/>
            <person name="Park M."/>
            <person name="Lee H.A."/>
            <person name="Lee H.Y."/>
            <person name="Lee Y."/>
            <person name="Oh S."/>
            <person name="Lee J.H."/>
            <person name="Choi E."/>
            <person name="Choi E."/>
            <person name="Lee S.E."/>
            <person name="Jeon J."/>
            <person name="Kim H."/>
            <person name="Choi G."/>
            <person name="Song H."/>
            <person name="Lee J."/>
            <person name="Lee S.C."/>
            <person name="Kwon J.K."/>
            <person name="Lee H.Y."/>
            <person name="Koo N."/>
            <person name="Hong Y."/>
            <person name="Kim R.W."/>
            <person name="Kang W.H."/>
            <person name="Huh J.H."/>
            <person name="Kang B.C."/>
            <person name="Yang T.J."/>
            <person name="Lee Y.H."/>
            <person name="Bennetzen J.L."/>
            <person name="Choi D."/>
        </authorList>
    </citation>
    <scope>NUCLEOTIDE SEQUENCE [LARGE SCALE GENOMIC DNA]</scope>
    <source>
        <strain evidence="8">cv. PBC81</strain>
    </source>
</reference>
<gene>
    <name evidence="7" type="ORF">CQW23_27054</name>
</gene>
<dbReference type="GO" id="GO:0006952">
    <property type="term" value="P:defense response"/>
    <property type="evidence" value="ECO:0007669"/>
    <property type="project" value="UniProtKB-KW"/>
</dbReference>
<dbReference type="SUPFAM" id="SSF52058">
    <property type="entry name" value="L domain-like"/>
    <property type="match status" value="1"/>
</dbReference>
<organism evidence="7 8">
    <name type="scientific">Capsicum baccatum</name>
    <name type="common">Peruvian pepper</name>
    <dbReference type="NCBI Taxonomy" id="33114"/>
    <lineage>
        <taxon>Eukaryota</taxon>
        <taxon>Viridiplantae</taxon>
        <taxon>Streptophyta</taxon>
        <taxon>Embryophyta</taxon>
        <taxon>Tracheophyta</taxon>
        <taxon>Spermatophyta</taxon>
        <taxon>Magnoliopsida</taxon>
        <taxon>eudicotyledons</taxon>
        <taxon>Gunneridae</taxon>
        <taxon>Pentapetalae</taxon>
        <taxon>asterids</taxon>
        <taxon>lamiids</taxon>
        <taxon>Solanales</taxon>
        <taxon>Solanaceae</taxon>
        <taxon>Solanoideae</taxon>
        <taxon>Capsiceae</taxon>
        <taxon>Capsicum</taxon>
    </lineage>
</organism>
<feature type="domain" description="Disease resistance protein winged helix" evidence="6">
    <location>
        <begin position="217"/>
        <end position="286"/>
    </location>
</feature>
<dbReference type="InterPro" id="IPR042197">
    <property type="entry name" value="Apaf_helical"/>
</dbReference>
<dbReference type="Pfam" id="PF00931">
    <property type="entry name" value="NB-ARC"/>
    <property type="match status" value="1"/>
</dbReference>
<keyword evidence="2" id="KW-0547">Nucleotide-binding</keyword>
<dbReference type="GO" id="GO:0043531">
    <property type="term" value="F:ADP binding"/>
    <property type="evidence" value="ECO:0007669"/>
    <property type="project" value="InterPro"/>
</dbReference>
<keyword evidence="1" id="KW-0433">Leucine-rich repeat</keyword>
<evidence type="ECO:0000256" key="2">
    <source>
        <dbReference type="ARBA" id="ARBA00022741"/>
    </source>
</evidence>
<evidence type="ECO:0000256" key="3">
    <source>
        <dbReference type="ARBA" id="ARBA00022821"/>
    </source>
</evidence>
<keyword evidence="8" id="KW-1185">Reference proteome</keyword>
<evidence type="ECO:0000256" key="4">
    <source>
        <dbReference type="ARBA" id="ARBA00022840"/>
    </source>
</evidence>
<dbReference type="OrthoDB" id="37484at2759"/>
<dbReference type="AlphaFoldDB" id="A0A2G2VQJ9"/>
<dbReference type="PRINTS" id="PR00364">
    <property type="entry name" value="DISEASERSIST"/>
</dbReference>
<proteinExistence type="predicted"/>
<protein>
    <submittedName>
        <fullName evidence="7">Uncharacterized protein</fullName>
    </submittedName>
</protein>
<dbReference type="InterPro" id="IPR032675">
    <property type="entry name" value="LRR_dom_sf"/>
</dbReference>
<sequence length="459" mass="52925">MGGLGKTTLAQAAYNDEKVQNHIKLKSWICVSQTYDAFKIAKGFLQAFNSSDLKDNNNLDQVQVKLKESLKGNRFLIVLDDMWSENYNQWKDLWNIFVQGGIGSKIIMTTRKASVALMMRGEQISIDTLSIDDSWSLFKRHAFENMDPMEHLELEKVGKKIAAKCKGLPLALKTLAGMLRSEGWRCILTSEIWDLQDEDKGMLPALMLSYNELPPHPKDYPFRKEQVVHLWIANGLVVPRGEERIQDLGDQYFNQLRSRSLFERVRNPSQGNTEEFLMHDLVNDLARIASSKLCVRLEECQGSHMLEQSRHMSYSMGRGSEFEKLTPVNKLEQLRTLLPVNIQHYQRIGLSKRVLHNILPRLTSLRALLLSDYTIKELPDALFIKLKLLRFLDLSRTEIKKLPDSICALYSLETLLLSSCTYLEELSLQIEKLINLRHLDIRNTSCLKMPLHLRKLKIL</sequence>
<feature type="domain" description="NB-ARC" evidence="5">
    <location>
        <begin position="1"/>
        <end position="145"/>
    </location>
</feature>
<accession>A0A2G2VQJ9</accession>
<evidence type="ECO:0000313" key="8">
    <source>
        <dbReference type="Proteomes" id="UP000224567"/>
    </source>
</evidence>
<dbReference type="PANTHER" id="PTHR36766:SF45">
    <property type="entry name" value="NB-ARC DOMAIN-CONTAINING PROTEIN"/>
    <property type="match status" value="1"/>
</dbReference>
<dbReference type="Pfam" id="PF23559">
    <property type="entry name" value="WHD_DRP"/>
    <property type="match status" value="1"/>
</dbReference>
<dbReference type="Pfam" id="PF13855">
    <property type="entry name" value="LRR_8"/>
    <property type="match status" value="1"/>
</dbReference>
<keyword evidence="3" id="KW-0611">Plant defense</keyword>
<dbReference type="Proteomes" id="UP000224567">
    <property type="component" value="Unassembled WGS sequence"/>
</dbReference>
<dbReference type="Gene3D" id="3.80.10.10">
    <property type="entry name" value="Ribonuclease Inhibitor"/>
    <property type="match status" value="1"/>
</dbReference>
<dbReference type="InterPro" id="IPR058922">
    <property type="entry name" value="WHD_DRP"/>
</dbReference>
<dbReference type="PANTHER" id="PTHR36766">
    <property type="entry name" value="PLANT BROAD-SPECTRUM MILDEW RESISTANCE PROTEIN RPW8"/>
    <property type="match status" value="1"/>
</dbReference>
<evidence type="ECO:0000259" key="5">
    <source>
        <dbReference type="Pfam" id="PF00931"/>
    </source>
</evidence>
<keyword evidence="4" id="KW-0067">ATP-binding</keyword>
<dbReference type="Gene3D" id="1.10.8.430">
    <property type="entry name" value="Helical domain of apoptotic protease-activating factors"/>
    <property type="match status" value="1"/>
</dbReference>
<reference evidence="8" key="2">
    <citation type="journal article" date="2017" name="J. Anim. Genet.">
        <title>Multiple reference genome sequences of hot pepper reveal the massive evolution of plant disease resistance genes by retroduplication.</title>
        <authorList>
            <person name="Kim S."/>
            <person name="Park J."/>
            <person name="Yeom S.-I."/>
            <person name="Kim Y.-M."/>
            <person name="Seo E."/>
            <person name="Kim K.-T."/>
            <person name="Kim M.-S."/>
            <person name="Lee J.M."/>
            <person name="Cheong K."/>
            <person name="Shin H.-S."/>
            <person name="Kim S.-B."/>
            <person name="Han K."/>
            <person name="Lee J."/>
            <person name="Park M."/>
            <person name="Lee H.-A."/>
            <person name="Lee H.-Y."/>
            <person name="Lee Y."/>
            <person name="Oh S."/>
            <person name="Lee J.H."/>
            <person name="Choi E."/>
            <person name="Choi E."/>
            <person name="Lee S.E."/>
            <person name="Jeon J."/>
            <person name="Kim H."/>
            <person name="Choi G."/>
            <person name="Song H."/>
            <person name="Lee J."/>
            <person name="Lee S.-C."/>
            <person name="Kwon J.-K."/>
            <person name="Lee H.-Y."/>
            <person name="Koo N."/>
            <person name="Hong Y."/>
            <person name="Kim R.W."/>
            <person name="Kang W.-H."/>
            <person name="Huh J.H."/>
            <person name="Kang B.-C."/>
            <person name="Yang T.-J."/>
            <person name="Lee Y.-H."/>
            <person name="Bennetzen J.L."/>
            <person name="Choi D."/>
        </authorList>
    </citation>
    <scope>NUCLEOTIDE SEQUENCE [LARGE SCALE GENOMIC DNA]</scope>
    <source>
        <strain evidence="8">cv. PBC81</strain>
    </source>
</reference>
<dbReference type="InterPro" id="IPR001611">
    <property type="entry name" value="Leu-rich_rpt"/>
</dbReference>
<evidence type="ECO:0000313" key="7">
    <source>
        <dbReference type="EMBL" id="PHT35254.1"/>
    </source>
</evidence>
<comment type="caution">
    <text evidence="7">The sequence shown here is derived from an EMBL/GenBank/DDBJ whole genome shotgun (WGS) entry which is preliminary data.</text>
</comment>
<evidence type="ECO:0000259" key="6">
    <source>
        <dbReference type="Pfam" id="PF23559"/>
    </source>
</evidence>
<dbReference type="InterPro" id="IPR002182">
    <property type="entry name" value="NB-ARC"/>
</dbReference>
<dbReference type="SUPFAM" id="SSF52540">
    <property type="entry name" value="P-loop containing nucleoside triphosphate hydrolases"/>
    <property type="match status" value="1"/>
</dbReference>
<dbReference type="Gene3D" id="3.40.50.300">
    <property type="entry name" value="P-loop containing nucleotide triphosphate hydrolases"/>
    <property type="match status" value="1"/>
</dbReference>
<evidence type="ECO:0000256" key="1">
    <source>
        <dbReference type="ARBA" id="ARBA00022614"/>
    </source>
</evidence>
<dbReference type="InterPro" id="IPR027417">
    <property type="entry name" value="P-loop_NTPase"/>
</dbReference>